<keyword evidence="2" id="KW-1185">Reference proteome</keyword>
<evidence type="ECO:0000313" key="2">
    <source>
        <dbReference type="Proteomes" id="UP000448943"/>
    </source>
</evidence>
<comment type="caution">
    <text evidence="1">The sequence shown here is derived from an EMBL/GenBank/DDBJ whole genome shotgun (WGS) entry which is preliminary data.</text>
</comment>
<sequence length="118" mass="14281">MEITSNILARIIEQLEIQIDEYIQNYPSEPKILLWRIENAEETWMIYEGWRNMRFKFEHAEFSFLELCNLVEMMHGVTNEKRFMEELTKRVKEIANERIQLFMKHHEKEIASCANSIA</sequence>
<dbReference type="RefSeq" id="WP_160645094.1">
    <property type="nucleotide sequence ID" value="NZ_SIJB01000012.1"/>
</dbReference>
<reference evidence="1 2" key="1">
    <citation type="submission" date="2019-01" db="EMBL/GenBank/DDBJ databases">
        <title>Chengkuizengella sp. nov., isolated from deep-sea sediment of East Pacific Ocean.</title>
        <authorList>
            <person name="Yang J."/>
            <person name="Lai Q."/>
            <person name="Shao Z."/>
        </authorList>
    </citation>
    <scope>NUCLEOTIDE SEQUENCE [LARGE SCALE GENOMIC DNA]</scope>
    <source>
        <strain evidence="1 2">YPA3-1-1</strain>
    </source>
</reference>
<protein>
    <submittedName>
        <fullName evidence="1">Uncharacterized protein</fullName>
    </submittedName>
</protein>
<proteinExistence type="predicted"/>
<dbReference type="EMBL" id="SIJB01000012">
    <property type="protein sequence ID" value="NBI28314.1"/>
    <property type="molecule type" value="Genomic_DNA"/>
</dbReference>
<organism evidence="1 2">
    <name type="scientific">Chengkuizengella marina</name>
    <dbReference type="NCBI Taxonomy" id="2507566"/>
    <lineage>
        <taxon>Bacteria</taxon>
        <taxon>Bacillati</taxon>
        <taxon>Bacillota</taxon>
        <taxon>Bacilli</taxon>
        <taxon>Bacillales</taxon>
        <taxon>Paenibacillaceae</taxon>
        <taxon>Chengkuizengella</taxon>
    </lineage>
</organism>
<dbReference type="AlphaFoldDB" id="A0A6N9Q205"/>
<accession>A0A6N9Q205</accession>
<name>A0A6N9Q205_9BACL</name>
<evidence type="ECO:0000313" key="1">
    <source>
        <dbReference type="EMBL" id="NBI28314.1"/>
    </source>
</evidence>
<dbReference type="Proteomes" id="UP000448943">
    <property type="component" value="Unassembled WGS sequence"/>
</dbReference>
<gene>
    <name evidence="1" type="ORF">ERL59_05015</name>
</gene>